<organism evidence="1 2">
    <name type="scientific">Strongyloides venezuelensis</name>
    <name type="common">Threadworm</name>
    <dbReference type="NCBI Taxonomy" id="75913"/>
    <lineage>
        <taxon>Eukaryota</taxon>
        <taxon>Metazoa</taxon>
        <taxon>Ecdysozoa</taxon>
        <taxon>Nematoda</taxon>
        <taxon>Chromadorea</taxon>
        <taxon>Rhabditida</taxon>
        <taxon>Tylenchina</taxon>
        <taxon>Panagrolaimomorpha</taxon>
        <taxon>Strongyloidoidea</taxon>
        <taxon>Strongyloididae</taxon>
        <taxon>Strongyloides</taxon>
    </lineage>
</organism>
<protein>
    <submittedName>
        <fullName evidence="2">Uncharacterized protein</fullName>
    </submittedName>
</protein>
<dbReference type="Proteomes" id="UP000035680">
    <property type="component" value="Unassembled WGS sequence"/>
</dbReference>
<reference evidence="1" key="1">
    <citation type="submission" date="2014-07" db="EMBL/GenBank/DDBJ databases">
        <authorList>
            <person name="Martin A.A"/>
            <person name="De Silva N."/>
        </authorList>
    </citation>
    <scope>NUCLEOTIDE SEQUENCE</scope>
</reference>
<evidence type="ECO:0000313" key="2">
    <source>
        <dbReference type="WBParaSite" id="SVE_1277200.1"/>
    </source>
</evidence>
<keyword evidence="1" id="KW-1185">Reference proteome</keyword>
<name>A0A0K0FRS0_STRVS</name>
<dbReference type="AlphaFoldDB" id="A0A0K0FRS0"/>
<reference evidence="2" key="2">
    <citation type="submission" date="2015-08" db="UniProtKB">
        <authorList>
            <consortium name="WormBaseParasite"/>
        </authorList>
    </citation>
    <scope>IDENTIFICATION</scope>
</reference>
<dbReference type="WBParaSite" id="SVE_1277200.1">
    <property type="protein sequence ID" value="SVE_1277200.1"/>
    <property type="gene ID" value="SVE_1277200"/>
</dbReference>
<accession>A0A0K0FRS0</accession>
<proteinExistence type="predicted"/>
<sequence>MSYDLFKIYHQLVNAININSLIASNQNNTKYINFGIINKENSLLKIYLSYSDSSFINIKIQVPEGAVFPSLRTSHWKELLIDYRGEAISGVLPPKLKFLALRGFNHSINIS</sequence>
<evidence type="ECO:0000313" key="1">
    <source>
        <dbReference type="Proteomes" id="UP000035680"/>
    </source>
</evidence>